<dbReference type="EMBL" id="CP015378">
    <property type="protein sequence ID" value="ANC79070.1"/>
    <property type="molecule type" value="Genomic_DNA"/>
</dbReference>
<dbReference type="InterPro" id="IPR041522">
    <property type="entry name" value="CdaR_GGDEF"/>
</dbReference>
<keyword evidence="5" id="KW-1185">Reference proteome</keyword>
<evidence type="ECO:0000256" key="1">
    <source>
        <dbReference type="ARBA" id="ARBA00006754"/>
    </source>
</evidence>
<dbReference type="InterPro" id="IPR029016">
    <property type="entry name" value="GAF-like_dom_sf"/>
</dbReference>
<dbReference type="Gene3D" id="1.10.10.2840">
    <property type="entry name" value="PucR C-terminal helix-turn-helix domain"/>
    <property type="match status" value="1"/>
</dbReference>
<feature type="domain" description="PucR C-terminal helix-turn-helix" evidence="2">
    <location>
        <begin position="348"/>
        <end position="405"/>
    </location>
</feature>
<dbReference type="STRING" id="1221500.ABE65_020595"/>
<evidence type="ECO:0000259" key="2">
    <source>
        <dbReference type="Pfam" id="PF13556"/>
    </source>
</evidence>
<protein>
    <submittedName>
        <fullName evidence="4">PucR family transcriptional regulator</fullName>
    </submittedName>
</protein>
<accession>A0A160IS03</accession>
<dbReference type="KEGG" id="fpn:ABE65_020595"/>
<dbReference type="Pfam" id="PF17853">
    <property type="entry name" value="GGDEF_2"/>
    <property type="match status" value="1"/>
</dbReference>
<evidence type="ECO:0000313" key="4">
    <source>
        <dbReference type="EMBL" id="ANC79070.1"/>
    </source>
</evidence>
<comment type="similarity">
    <text evidence="1">Belongs to the CdaR family.</text>
</comment>
<dbReference type="InterPro" id="IPR025736">
    <property type="entry name" value="PucR_C-HTH_dom"/>
</dbReference>
<sequence>MKSFQSDPFKGTFGSLENLADKISDVLSCPVTIEDQNHRLLAYSTHEDGTDPARIATIIGRRVPEKVVNSLWKDGVIPRLQESDDPVRVGTIQNVGLGDRVAVSIRKNNEVLGYIWVLEVEKQLSTEDMQLLKLAAASAKSQLLQMQIGTKKKQENRQELFWKMLTGNLPQEEHILEKLHELNILPVLPATVFILQLEEEITSAIEKDILYLAAVNQKINVLLSAADANQMLLLASPVGKEPPLELAKSFVESFFTHMKERFSVSDIKAAYGSLVSSFSNVEKSYKEASSVLAVQEKLGGETLALNGYHELGIYQFLDTIYEKQQRQNYHNEMIRTLQTYDAQHKTELYHTLETYLTLDENLNKASEVLHIHMNTLLYRLKRISELTNIDMKSPHQKIMIYLDFKMNRLFKQERL</sequence>
<dbReference type="Pfam" id="PF13556">
    <property type="entry name" value="HTH_30"/>
    <property type="match status" value="1"/>
</dbReference>
<name>A0A160IS03_9BACL</name>
<gene>
    <name evidence="4" type="ORF">ABE65_020595</name>
</gene>
<dbReference type="InterPro" id="IPR051448">
    <property type="entry name" value="CdaR-like_regulators"/>
</dbReference>
<proteinExistence type="inferred from homology"/>
<dbReference type="RefSeq" id="WP_066399226.1">
    <property type="nucleotide sequence ID" value="NZ_CP015378.1"/>
</dbReference>
<feature type="domain" description="CdaR GGDEF-like" evidence="3">
    <location>
        <begin position="167"/>
        <end position="294"/>
    </location>
</feature>
<evidence type="ECO:0000259" key="3">
    <source>
        <dbReference type="Pfam" id="PF17853"/>
    </source>
</evidence>
<dbReference type="PANTHER" id="PTHR33744">
    <property type="entry name" value="CARBOHYDRATE DIACID REGULATOR"/>
    <property type="match status" value="1"/>
</dbReference>
<dbReference type="Proteomes" id="UP000076623">
    <property type="component" value="Chromosome"/>
</dbReference>
<dbReference type="Gene3D" id="3.30.450.40">
    <property type="match status" value="1"/>
</dbReference>
<dbReference type="InterPro" id="IPR042070">
    <property type="entry name" value="PucR_C-HTH_sf"/>
</dbReference>
<dbReference type="AlphaFoldDB" id="A0A160IS03"/>
<organism evidence="4 5">
    <name type="scientific">Fictibacillus phosphorivorans</name>
    <dbReference type="NCBI Taxonomy" id="1221500"/>
    <lineage>
        <taxon>Bacteria</taxon>
        <taxon>Bacillati</taxon>
        <taxon>Bacillota</taxon>
        <taxon>Bacilli</taxon>
        <taxon>Bacillales</taxon>
        <taxon>Fictibacillaceae</taxon>
        <taxon>Fictibacillus</taxon>
    </lineage>
</organism>
<dbReference type="PANTHER" id="PTHR33744:SF1">
    <property type="entry name" value="DNA-BINDING TRANSCRIPTIONAL ACTIVATOR ADER"/>
    <property type="match status" value="1"/>
</dbReference>
<reference evidence="4 5" key="1">
    <citation type="submission" date="2016-04" db="EMBL/GenBank/DDBJ databases">
        <title>Complete genome sequence of Fictibacillus phosphorivorans G25-29, a strain toxic to nematodes.</title>
        <authorList>
            <person name="Zheng Z."/>
        </authorList>
    </citation>
    <scope>NUCLEOTIDE SEQUENCE [LARGE SCALE GENOMIC DNA]</scope>
    <source>
        <strain evidence="4 5">G25-29</strain>
    </source>
</reference>
<evidence type="ECO:0000313" key="5">
    <source>
        <dbReference type="Proteomes" id="UP000076623"/>
    </source>
</evidence>